<protein>
    <submittedName>
        <fullName evidence="1">Uncharacterized protein</fullName>
    </submittedName>
</protein>
<dbReference type="EMBL" id="CM046126">
    <property type="protein sequence ID" value="KAI8426784.1"/>
    <property type="molecule type" value="Genomic_DNA"/>
</dbReference>
<evidence type="ECO:0000313" key="1">
    <source>
        <dbReference type="EMBL" id="KAI8426784.1"/>
    </source>
</evidence>
<keyword evidence="2" id="KW-1185">Reference proteome</keyword>
<reference evidence="1 2" key="1">
    <citation type="journal article" date="2022" name="Genome Biol. Evol.">
        <title>The Spruce Budworm Genome: Reconstructing the Evolutionary History of Antifreeze Proteins.</title>
        <authorList>
            <person name="Beliveau C."/>
            <person name="Gagne P."/>
            <person name="Picq S."/>
            <person name="Vernygora O."/>
            <person name="Keeling C.I."/>
            <person name="Pinkney K."/>
            <person name="Doucet D."/>
            <person name="Wen F."/>
            <person name="Johnston J.S."/>
            <person name="Maaroufi H."/>
            <person name="Boyle B."/>
            <person name="Laroche J."/>
            <person name="Dewar K."/>
            <person name="Juretic N."/>
            <person name="Blackburn G."/>
            <person name="Nisole A."/>
            <person name="Brunet B."/>
            <person name="Brandao M."/>
            <person name="Lumley L."/>
            <person name="Duan J."/>
            <person name="Quan G."/>
            <person name="Lucarotti C.J."/>
            <person name="Roe A.D."/>
            <person name="Sperling F.A.H."/>
            <person name="Levesque R.C."/>
            <person name="Cusson M."/>
        </authorList>
    </citation>
    <scope>NUCLEOTIDE SEQUENCE [LARGE SCALE GENOMIC DNA]</scope>
    <source>
        <strain evidence="1">Glfc:IPQL:Cfum</strain>
    </source>
</reference>
<accession>A0ACC0JRL3</accession>
<sequence length="520" mass="59729">MANERVGLLTPVQEDYEYDSYVCEECAERLEDALKFKRQVHNTLHALQVNGLIKMNETDKCTLISKVLTEYTSDLDEKYKEDKMADTKLNVNVKEDIKYPDSIKLEQDAKLTIILEPEKRITVPRKKKRETAVKSEMQYEVTKDFKCTVCAVVLPNVYVYHTHMNRHFPNHICETCGKGFLTKKRLKRHMPSHIKGPFTCKECDTEFRNYNTLNSHRQRKHKSIELYACPYCPARFGTLTRRARHLADTHDARAPHRCHICHKRFLLAGEWRGGVYDTRGPHRRHKTRATSLPHLPQTTQDARHIAATSATNGSYWPVSGGEECTTRAGHIADTRRAPHRHKRFLLAGEWRGGSVRHARATAQTQDARHIAAISATNGSYWPVSGGEGVYDTRGPPHRHKTRATSLPHLPRTVSTGNLSTHLRNKHLKVKRHFCVECGAGFYQKQELRGHVAAHTGRKEFQCALCPKSYPRKKALDVHMRTHRDDRRFCCELCGKKFLQKCTLITHAKTHNRADTQKAPT</sequence>
<organism evidence="1 2">
    <name type="scientific">Choristoneura fumiferana</name>
    <name type="common">Spruce budworm moth</name>
    <name type="synonym">Archips fumiferana</name>
    <dbReference type="NCBI Taxonomy" id="7141"/>
    <lineage>
        <taxon>Eukaryota</taxon>
        <taxon>Metazoa</taxon>
        <taxon>Ecdysozoa</taxon>
        <taxon>Arthropoda</taxon>
        <taxon>Hexapoda</taxon>
        <taxon>Insecta</taxon>
        <taxon>Pterygota</taxon>
        <taxon>Neoptera</taxon>
        <taxon>Endopterygota</taxon>
        <taxon>Lepidoptera</taxon>
        <taxon>Glossata</taxon>
        <taxon>Ditrysia</taxon>
        <taxon>Tortricoidea</taxon>
        <taxon>Tortricidae</taxon>
        <taxon>Tortricinae</taxon>
        <taxon>Choristoneura</taxon>
    </lineage>
</organism>
<gene>
    <name evidence="1" type="ORF">MSG28_014469</name>
</gene>
<dbReference type="Proteomes" id="UP001064048">
    <property type="component" value="Chromosome 26"/>
</dbReference>
<evidence type="ECO:0000313" key="2">
    <source>
        <dbReference type="Proteomes" id="UP001064048"/>
    </source>
</evidence>
<name>A0ACC0JRL3_CHOFU</name>
<comment type="caution">
    <text evidence="1">The sequence shown here is derived from an EMBL/GenBank/DDBJ whole genome shotgun (WGS) entry which is preliminary data.</text>
</comment>
<proteinExistence type="predicted"/>